<gene>
    <name evidence="8" type="ORF">D7S86_03950</name>
</gene>
<feature type="transmembrane region" description="Helical" evidence="7">
    <location>
        <begin position="317"/>
        <end position="343"/>
    </location>
</feature>
<feature type="transmembrane region" description="Helical" evidence="7">
    <location>
        <begin position="45"/>
        <end position="70"/>
    </location>
</feature>
<feature type="transmembrane region" description="Helical" evidence="7">
    <location>
        <begin position="355"/>
        <end position="374"/>
    </location>
</feature>
<dbReference type="GO" id="GO:0005886">
    <property type="term" value="C:plasma membrane"/>
    <property type="evidence" value="ECO:0007669"/>
    <property type="project" value="UniProtKB-SubCell"/>
</dbReference>
<dbReference type="PANTHER" id="PTHR30250:SF10">
    <property type="entry name" value="LIPOPOLYSACCHARIDE BIOSYNTHESIS PROTEIN WZXC"/>
    <property type="match status" value="1"/>
</dbReference>
<sequence length="444" mass="48250">MLAFLKRASQTDILTIIAQRGWQAGSGLVTVILVAHFLSPVQQGWYYSFLSLAAIYTLFDLGLSSVLIQLTAHLFVSTRWLDDGGTAGDAKDRFDALVRMSARLYVALAAAFFALLLPCGIAFFHWHGTADTLPIGDWLPAWILLAFATTAGIPIVPFLAFIEGSGRVKEAYRVRLAQGVAGAICAWLAIALGKGLWAPALPALTGALVGGAWLLARRPGLLASARSRTHRATLSWRREIWPLQWRIGLSWLSGYLLTQIYTPILFHSQGAVVAGQMGLSLTIANMLGLLAQSWIARRVPAMAQAASRRDWRRLDTLFRHDFGFATLAFAVGALGLTVARIALDATPFGARLLPPAPFVGLLLVVGLGNSVNMLSAQLRSFRREPLFWVAIAGACMTVPLSIWAADRYSAAGVVLAMLCVQALFIVPVSAIVWRRCNLSWRTPF</sequence>
<evidence type="ECO:0000256" key="6">
    <source>
        <dbReference type="ARBA" id="ARBA00023136"/>
    </source>
</evidence>
<dbReference type="OrthoDB" id="8562875at2"/>
<feature type="transmembrane region" description="Helical" evidence="7">
    <location>
        <begin position="196"/>
        <end position="216"/>
    </location>
</feature>
<evidence type="ECO:0000256" key="5">
    <source>
        <dbReference type="ARBA" id="ARBA00022989"/>
    </source>
</evidence>
<evidence type="ECO:0000256" key="2">
    <source>
        <dbReference type="ARBA" id="ARBA00007430"/>
    </source>
</evidence>
<feature type="transmembrane region" description="Helical" evidence="7">
    <location>
        <begin position="386"/>
        <end position="405"/>
    </location>
</feature>
<keyword evidence="5 7" id="KW-1133">Transmembrane helix</keyword>
<comment type="similarity">
    <text evidence="2">Belongs to the polysaccharide synthase family.</text>
</comment>
<dbReference type="EMBL" id="RBZU01000001">
    <property type="protein sequence ID" value="RKP59075.1"/>
    <property type="molecule type" value="Genomic_DNA"/>
</dbReference>
<feature type="transmembrane region" description="Helical" evidence="7">
    <location>
        <begin position="247"/>
        <end position="266"/>
    </location>
</feature>
<feature type="transmembrane region" description="Helical" evidence="7">
    <location>
        <begin position="104"/>
        <end position="126"/>
    </location>
</feature>
<evidence type="ECO:0000256" key="3">
    <source>
        <dbReference type="ARBA" id="ARBA00022475"/>
    </source>
</evidence>
<feature type="transmembrane region" description="Helical" evidence="7">
    <location>
        <begin position="138"/>
        <end position="162"/>
    </location>
</feature>
<dbReference type="Proteomes" id="UP000270342">
    <property type="component" value="Unassembled WGS sequence"/>
</dbReference>
<feature type="transmembrane region" description="Helical" evidence="7">
    <location>
        <begin position="411"/>
        <end position="433"/>
    </location>
</feature>
<reference evidence="8 9" key="1">
    <citation type="submission" date="2018-10" db="EMBL/GenBank/DDBJ databases">
        <title>Robbsia sp. DHC34, isolated from soil.</title>
        <authorList>
            <person name="Gao Z.-H."/>
            <person name="Qiu L.-H."/>
        </authorList>
    </citation>
    <scope>NUCLEOTIDE SEQUENCE [LARGE SCALE GENOMIC DNA]</scope>
    <source>
        <strain evidence="8 9">DHC34</strain>
    </source>
</reference>
<dbReference type="InterPro" id="IPR050833">
    <property type="entry name" value="Poly_Biosynth_Transport"/>
</dbReference>
<evidence type="ECO:0000256" key="4">
    <source>
        <dbReference type="ARBA" id="ARBA00022692"/>
    </source>
</evidence>
<evidence type="ECO:0000256" key="1">
    <source>
        <dbReference type="ARBA" id="ARBA00004651"/>
    </source>
</evidence>
<proteinExistence type="inferred from homology"/>
<keyword evidence="4 7" id="KW-0812">Transmembrane</keyword>
<dbReference type="PANTHER" id="PTHR30250">
    <property type="entry name" value="PST FAMILY PREDICTED COLANIC ACID TRANSPORTER"/>
    <property type="match status" value="1"/>
</dbReference>
<keyword evidence="9" id="KW-1185">Reference proteome</keyword>
<accession>A0A494YA96</accession>
<dbReference type="AlphaFoldDB" id="A0A494YA96"/>
<organism evidence="8 9">
    <name type="scientific">Pararobbsia silviterrae</name>
    <dbReference type="NCBI Taxonomy" id="1792498"/>
    <lineage>
        <taxon>Bacteria</taxon>
        <taxon>Pseudomonadati</taxon>
        <taxon>Pseudomonadota</taxon>
        <taxon>Betaproteobacteria</taxon>
        <taxon>Burkholderiales</taxon>
        <taxon>Burkholderiaceae</taxon>
        <taxon>Pararobbsia</taxon>
    </lineage>
</organism>
<comment type="subcellular location">
    <subcellularLocation>
        <location evidence="1">Cell membrane</location>
        <topology evidence="1">Multi-pass membrane protein</topology>
    </subcellularLocation>
</comment>
<dbReference type="RefSeq" id="WP_121083612.1">
    <property type="nucleotide sequence ID" value="NZ_RBZU01000001.1"/>
</dbReference>
<keyword evidence="3" id="KW-1003">Cell membrane</keyword>
<evidence type="ECO:0008006" key="10">
    <source>
        <dbReference type="Google" id="ProtNLM"/>
    </source>
</evidence>
<feature type="transmembrane region" description="Helical" evidence="7">
    <location>
        <begin position="272"/>
        <end position="296"/>
    </location>
</feature>
<protein>
    <recommendedName>
        <fullName evidence="10">Polysaccharide biosynthesis protein</fullName>
    </recommendedName>
</protein>
<feature type="transmembrane region" description="Helical" evidence="7">
    <location>
        <begin position="174"/>
        <end position="190"/>
    </location>
</feature>
<name>A0A494YA96_9BURK</name>
<evidence type="ECO:0000256" key="7">
    <source>
        <dbReference type="SAM" id="Phobius"/>
    </source>
</evidence>
<comment type="caution">
    <text evidence="8">The sequence shown here is derived from an EMBL/GenBank/DDBJ whole genome shotgun (WGS) entry which is preliminary data.</text>
</comment>
<evidence type="ECO:0000313" key="9">
    <source>
        <dbReference type="Proteomes" id="UP000270342"/>
    </source>
</evidence>
<keyword evidence="6 7" id="KW-0472">Membrane</keyword>
<feature type="transmembrane region" description="Helical" evidence="7">
    <location>
        <begin position="21"/>
        <end position="39"/>
    </location>
</feature>
<evidence type="ECO:0000313" key="8">
    <source>
        <dbReference type="EMBL" id="RKP59075.1"/>
    </source>
</evidence>